<organism evidence="2">
    <name type="scientific">Tanacetum cinerariifolium</name>
    <name type="common">Dalmatian daisy</name>
    <name type="synonym">Chrysanthemum cinerariifolium</name>
    <dbReference type="NCBI Taxonomy" id="118510"/>
    <lineage>
        <taxon>Eukaryota</taxon>
        <taxon>Viridiplantae</taxon>
        <taxon>Streptophyta</taxon>
        <taxon>Embryophyta</taxon>
        <taxon>Tracheophyta</taxon>
        <taxon>Spermatophyta</taxon>
        <taxon>Magnoliopsida</taxon>
        <taxon>eudicotyledons</taxon>
        <taxon>Gunneridae</taxon>
        <taxon>Pentapetalae</taxon>
        <taxon>asterids</taxon>
        <taxon>campanulids</taxon>
        <taxon>Asterales</taxon>
        <taxon>Asteraceae</taxon>
        <taxon>Asteroideae</taxon>
        <taxon>Anthemideae</taxon>
        <taxon>Anthemidinae</taxon>
        <taxon>Tanacetum</taxon>
    </lineage>
</organism>
<feature type="non-terminal residue" evidence="2">
    <location>
        <position position="1"/>
    </location>
</feature>
<comment type="caution">
    <text evidence="2">The sequence shown here is derived from an EMBL/GenBank/DDBJ whole genome shotgun (WGS) entry which is preliminary data.</text>
</comment>
<feature type="non-terminal residue" evidence="2">
    <location>
        <position position="148"/>
    </location>
</feature>
<protein>
    <recommendedName>
        <fullName evidence="1">GRDP C2 domain-containing protein</fullName>
    </recommendedName>
</protein>
<dbReference type="InterPro" id="IPR057458">
    <property type="entry name" value="GRDP_C2"/>
</dbReference>
<sequence length="148" mass="16297">FPLAKSLGYCTISLEELAFNLSVEKWLDLVPSSGIISSESIRLRVAASCTVPTPAQHVLQMRVAKSATHISDKAGNDILSFQMREMQSTKGMDVKSRKELIGIKIAGETIALGEFRGSDWSLMDSLWSLKVQKSNERDPHLLLTGPHT</sequence>
<dbReference type="EMBL" id="BKCJ011317816">
    <property type="protein sequence ID" value="GFD19851.1"/>
    <property type="molecule type" value="Genomic_DNA"/>
</dbReference>
<dbReference type="InterPro" id="IPR009836">
    <property type="entry name" value="GRDP-like"/>
</dbReference>
<feature type="domain" description="GRDP C2" evidence="1">
    <location>
        <begin position="4"/>
        <end position="51"/>
    </location>
</feature>
<name>A0A699UDG4_TANCI</name>
<accession>A0A699UDG4</accession>
<evidence type="ECO:0000259" key="1">
    <source>
        <dbReference type="Pfam" id="PF25334"/>
    </source>
</evidence>
<gene>
    <name evidence="2" type="ORF">Tci_891820</name>
</gene>
<reference evidence="2" key="1">
    <citation type="journal article" date="2019" name="Sci. Rep.">
        <title>Draft genome of Tanacetum cinerariifolium, the natural source of mosquito coil.</title>
        <authorList>
            <person name="Yamashiro T."/>
            <person name="Shiraishi A."/>
            <person name="Satake H."/>
            <person name="Nakayama K."/>
        </authorList>
    </citation>
    <scope>NUCLEOTIDE SEQUENCE</scope>
</reference>
<dbReference type="AlphaFoldDB" id="A0A699UDG4"/>
<dbReference type="PANTHER" id="PTHR34365:SF7">
    <property type="entry name" value="GLYCINE-RICH DOMAIN-CONTAINING PROTEIN 1"/>
    <property type="match status" value="1"/>
</dbReference>
<dbReference type="PANTHER" id="PTHR34365">
    <property type="entry name" value="ENOLASE (DUF1399)"/>
    <property type="match status" value="1"/>
</dbReference>
<evidence type="ECO:0000313" key="2">
    <source>
        <dbReference type="EMBL" id="GFD19851.1"/>
    </source>
</evidence>
<proteinExistence type="predicted"/>
<dbReference type="Pfam" id="PF25334">
    <property type="entry name" value="C2_GRDP"/>
    <property type="match status" value="1"/>
</dbReference>